<dbReference type="AlphaFoldDB" id="A0A7C2XNL3"/>
<proteinExistence type="predicted"/>
<dbReference type="GO" id="GO:0006402">
    <property type="term" value="P:mRNA catabolic process"/>
    <property type="evidence" value="ECO:0007669"/>
    <property type="project" value="TreeGrafter"/>
</dbReference>
<dbReference type="EMBL" id="DSDS01000085">
    <property type="protein sequence ID" value="HET97796.1"/>
    <property type="molecule type" value="Genomic_DNA"/>
</dbReference>
<evidence type="ECO:0000313" key="2">
    <source>
        <dbReference type="EMBL" id="HET97796.1"/>
    </source>
</evidence>
<dbReference type="GO" id="GO:0003723">
    <property type="term" value="F:RNA binding"/>
    <property type="evidence" value="ECO:0007669"/>
    <property type="project" value="InterPro"/>
</dbReference>
<dbReference type="InterPro" id="IPR012340">
    <property type="entry name" value="NA-bd_OB-fold"/>
</dbReference>
<protein>
    <submittedName>
        <fullName evidence="2">RNB domain-containing ribonuclease</fullName>
    </submittedName>
</protein>
<dbReference type="GO" id="GO:0000175">
    <property type="term" value="F:3'-5'-RNA exonuclease activity"/>
    <property type="evidence" value="ECO:0007669"/>
    <property type="project" value="TreeGrafter"/>
</dbReference>
<dbReference type="Pfam" id="PF23161">
    <property type="entry name" value="HTH_RNase_II"/>
    <property type="match status" value="1"/>
</dbReference>
<gene>
    <name evidence="2" type="ORF">ENN98_03725</name>
</gene>
<reference evidence="2" key="1">
    <citation type="journal article" date="2020" name="mSystems">
        <title>Genome- and Community-Level Interaction Insights into Carbon Utilization and Element Cycling Functions of Hydrothermarchaeota in Hydrothermal Sediment.</title>
        <authorList>
            <person name="Zhou Z."/>
            <person name="Liu Y."/>
            <person name="Xu W."/>
            <person name="Pan J."/>
            <person name="Luo Z.H."/>
            <person name="Li M."/>
        </authorList>
    </citation>
    <scope>NUCLEOTIDE SEQUENCE [LARGE SCALE GENOMIC DNA]</scope>
    <source>
        <strain evidence="2">SpSt-1224</strain>
    </source>
</reference>
<dbReference type="PANTHER" id="PTHR23355">
    <property type="entry name" value="RIBONUCLEASE"/>
    <property type="match status" value="1"/>
</dbReference>
<dbReference type="InterPro" id="IPR056404">
    <property type="entry name" value="HTH_RNase_II"/>
</dbReference>
<organism evidence="2">
    <name type="scientific">Desulfurivibrio alkaliphilus</name>
    <dbReference type="NCBI Taxonomy" id="427923"/>
    <lineage>
        <taxon>Bacteria</taxon>
        <taxon>Pseudomonadati</taxon>
        <taxon>Thermodesulfobacteriota</taxon>
        <taxon>Desulfobulbia</taxon>
        <taxon>Desulfobulbales</taxon>
        <taxon>Desulfobulbaceae</taxon>
        <taxon>Desulfurivibrio</taxon>
    </lineage>
</organism>
<accession>A0A7C2XNL3</accession>
<sequence length="663" mass="74152">MISSGNIVEYVEQGKFICGVVLDATSSRLKIFNQNGRELNLPGARVVHSSSSAALAGLSRDEQRRRLQETDRRRRELTAQVETEMVWQLAAGENNQLFTPLFLAELNFGGSADDDQVAAFLRAVFTDRLYFKYKDGRVMAHPVEVVEQLLARQEKERQREELLSAGAEKLKDIFAGKSAVEWPERKQCLALLRDYYLYANEAEEGDLARELLKRAGLTRPHDVYALLVKTGHWRPDENVPLLRARLPVDFSAAELAEAEASREPSGEELLAAGRMDLRELPVLTIDSASTRDLDDALHLERQGENFRVGIHIADVAHFVKPGSALFAAAVERVTSLYFPEGQIPMLPPRLSEDLCSLVVGKVRPTMSFLVTLTPAGDIVDSRIVAGVVEVKRRLDYDQVEELLASDSDLQELLALSQALRRRRLEAGALLLPIPDVNIRLDRQGNPQVELEDVDIPARLLVSEMMVLANMLAAEYVAQQQVPGLFRAQDDPHQRLVQGYDQDIFTIWRQRKQLKPGQLLTRPKRHSGVGAASYTTITSPIRRLLDLVMQHQIYALRAGKGARFAESDMLDFSAAIATSQPQVNQVRRDRQRYWLLKYLAGKEGSRVDALVVAGGPRRVTVVLTDCLLEADLPPGRGLNIQPGEIVPIKIARVDPLEGVLRVEW</sequence>
<dbReference type="Proteomes" id="UP000885986">
    <property type="component" value="Unassembled WGS sequence"/>
</dbReference>
<dbReference type="Pfam" id="PF00773">
    <property type="entry name" value="RNB"/>
    <property type="match status" value="1"/>
</dbReference>
<dbReference type="InterPro" id="IPR050180">
    <property type="entry name" value="RNR_Ribonuclease"/>
</dbReference>
<dbReference type="PANTHER" id="PTHR23355:SF65">
    <property type="entry name" value="EXORIBONUCLEASE CYT-4, PUTATIVE (AFU_ORTHOLOGUE AFUA_7G01550)-RELATED"/>
    <property type="match status" value="1"/>
</dbReference>
<evidence type="ECO:0000259" key="1">
    <source>
        <dbReference type="SMART" id="SM00955"/>
    </source>
</evidence>
<dbReference type="SUPFAM" id="SSF50249">
    <property type="entry name" value="Nucleic acid-binding proteins"/>
    <property type="match status" value="1"/>
</dbReference>
<dbReference type="SMART" id="SM00955">
    <property type="entry name" value="RNB"/>
    <property type="match status" value="1"/>
</dbReference>
<comment type="caution">
    <text evidence="2">The sequence shown here is derived from an EMBL/GenBank/DDBJ whole genome shotgun (WGS) entry which is preliminary data.</text>
</comment>
<name>A0A7C2XNL3_9BACT</name>
<dbReference type="InterPro" id="IPR001900">
    <property type="entry name" value="RNase_II/R"/>
</dbReference>
<dbReference type="GO" id="GO:0000932">
    <property type="term" value="C:P-body"/>
    <property type="evidence" value="ECO:0007669"/>
    <property type="project" value="TreeGrafter"/>
</dbReference>
<feature type="domain" description="RNB" evidence="1">
    <location>
        <begin position="274"/>
        <end position="558"/>
    </location>
</feature>